<reference evidence="4" key="1">
    <citation type="submission" date="2020-05" db="UniProtKB">
        <authorList>
            <consortium name="EnsemblMetazoa"/>
        </authorList>
    </citation>
    <scope>IDENTIFICATION</scope>
    <source>
        <strain evidence="4">TTRI</strain>
    </source>
</reference>
<keyword evidence="1" id="KW-0539">Nucleus</keyword>
<evidence type="ECO:0000256" key="1">
    <source>
        <dbReference type="PROSITE-ProRule" id="PRU00371"/>
    </source>
</evidence>
<dbReference type="PROSITE" id="PS51031">
    <property type="entry name" value="BESS"/>
    <property type="match status" value="1"/>
</dbReference>
<dbReference type="AlphaFoldDB" id="A0A1A9V014"/>
<dbReference type="GO" id="GO:0003677">
    <property type="term" value="F:DNA binding"/>
    <property type="evidence" value="ECO:0007669"/>
    <property type="project" value="InterPro"/>
</dbReference>
<evidence type="ECO:0000256" key="2">
    <source>
        <dbReference type="SAM" id="MobiDB-lite"/>
    </source>
</evidence>
<name>A0A1A9V014_GLOAU</name>
<feature type="compositionally biased region" description="Polar residues" evidence="2">
    <location>
        <begin position="28"/>
        <end position="38"/>
    </location>
</feature>
<proteinExistence type="predicted"/>
<dbReference type="VEuPathDB" id="VectorBase:GAUT021329"/>
<feature type="compositionally biased region" description="Polar residues" evidence="2">
    <location>
        <begin position="226"/>
        <end position="236"/>
    </location>
</feature>
<keyword evidence="5" id="KW-1185">Reference proteome</keyword>
<protein>
    <recommendedName>
        <fullName evidence="3">BESS domain-containing protein</fullName>
    </recommendedName>
</protein>
<feature type="compositionally biased region" description="Low complexity" evidence="2">
    <location>
        <begin position="206"/>
        <end position="220"/>
    </location>
</feature>
<feature type="compositionally biased region" description="Basic and acidic residues" evidence="2">
    <location>
        <begin position="73"/>
        <end position="86"/>
    </location>
</feature>
<accession>A0A1A9V014</accession>
<feature type="compositionally biased region" description="Basic and acidic residues" evidence="2">
    <location>
        <begin position="170"/>
        <end position="188"/>
    </location>
</feature>
<organism evidence="4 5">
    <name type="scientific">Glossina austeni</name>
    <name type="common">Savannah tsetse fly</name>
    <dbReference type="NCBI Taxonomy" id="7395"/>
    <lineage>
        <taxon>Eukaryota</taxon>
        <taxon>Metazoa</taxon>
        <taxon>Ecdysozoa</taxon>
        <taxon>Arthropoda</taxon>
        <taxon>Hexapoda</taxon>
        <taxon>Insecta</taxon>
        <taxon>Pterygota</taxon>
        <taxon>Neoptera</taxon>
        <taxon>Endopterygota</taxon>
        <taxon>Diptera</taxon>
        <taxon>Brachycera</taxon>
        <taxon>Muscomorpha</taxon>
        <taxon>Hippoboscoidea</taxon>
        <taxon>Glossinidae</taxon>
        <taxon>Glossina</taxon>
    </lineage>
</organism>
<evidence type="ECO:0000313" key="5">
    <source>
        <dbReference type="Proteomes" id="UP000078200"/>
    </source>
</evidence>
<feature type="compositionally biased region" description="Basic and acidic residues" evidence="2">
    <location>
        <begin position="9"/>
        <end position="24"/>
    </location>
</feature>
<comment type="subcellular location">
    <subcellularLocation>
        <location evidence="1">Nucleus</location>
    </subcellularLocation>
</comment>
<feature type="region of interest" description="Disordered" evidence="2">
    <location>
        <begin position="301"/>
        <end position="323"/>
    </location>
</feature>
<evidence type="ECO:0000313" key="4">
    <source>
        <dbReference type="EnsemblMetazoa" id="GAUT021329-PA"/>
    </source>
</evidence>
<sequence length="370" mass="40967">MSRILPTTTKREDGNDIKQREKRIVLSKATNTDYTASTALDGRKTGDVSQNGKKSSEKVTNAEGKKLPTSSHKNGERKRISGDNKDSTILNNSKKGEGRKLLGRVIVVGSSQSSPSSHSKKGEGINISRKTNNTINNLSLLSSDYKKEKRKGALEKVASTAHKGFPTSSECKKTVADKATATDRKDYHASSGSRNGKTKSLLDKATSTTSSESRRSSPSSDFKDIATSTDSINPSNANVERQLTNIKQDSSGNFLLAFAPVIEGLSTYQKWRARVKIAKIIHEMKSEERKYLVECPIQTREKQQNVDEKKSPPGAKTFSNKTTQSDYCDCPDYYDCCDCSITNDRKDEEPDLKRFLSHQVNLKIYHRAIA</sequence>
<dbReference type="EnsemblMetazoa" id="GAUT021329-RA">
    <property type="protein sequence ID" value="GAUT021329-PA"/>
    <property type="gene ID" value="GAUT021329"/>
</dbReference>
<dbReference type="InterPro" id="IPR004210">
    <property type="entry name" value="BESS_motif"/>
</dbReference>
<dbReference type="Proteomes" id="UP000078200">
    <property type="component" value="Unassembled WGS sequence"/>
</dbReference>
<feature type="region of interest" description="Disordered" evidence="2">
    <location>
        <begin position="1"/>
        <end position="236"/>
    </location>
</feature>
<feature type="domain" description="BESS" evidence="3">
    <location>
        <begin position="248"/>
        <end position="287"/>
    </location>
</feature>
<dbReference type="GO" id="GO:0005634">
    <property type="term" value="C:nucleus"/>
    <property type="evidence" value="ECO:0007669"/>
    <property type="project" value="UniProtKB-SubCell"/>
</dbReference>
<feature type="compositionally biased region" description="Low complexity" evidence="2">
    <location>
        <begin position="131"/>
        <end position="143"/>
    </location>
</feature>
<feature type="compositionally biased region" description="Basic and acidic residues" evidence="2">
    <location>
        <begin position="301"/>
        <end position="311"/>
    </location>
</feature>
<evidence type="ECO:0000259" key="3">
    <source>
        <dbReference type="PROSITE" id="PS51031"/>
    </source>
</evidence>
<feature type="compositionally biased region" description="Basic and acidic residues" evidence="2">
    <location>
        <begin position="144"/>
        <end position="154"/>
    </location>
</feature>